<gene>
    <name evidence="1" type="ORF">PHET_06801</name>
</gene>
<accession>A0A8J4SN88</accession>
<dbReference type="AlphaFoldDB" id="A0A8J4SN88"/>
<evidence type="ECO:0000313" key="1">
    <source>
        <dbReference type="EMBL" id="KAF5399705.1"/>
    </source>
</evidence>
<keyword evidence="2" id="KW-1185">Reference proteome</keyword>
<proteinExistence type="predicted"/>
<dbReference type="Proteomes" id="UP000748531">
    <property type="component" value="Unassembled WGS sequence"/>
</dbReference>
<organism evidence="1 2">
    <name type="scientific">Paragonimus heterotremus</name>
    <dbReference type="NCBI Taxonomy" id="100268"/>
    <lineage>
        <taxon>Eukaryota</taxon>
        <taxon>Metazoa</taxon>
        <taxon>Spiralia</taxon>
        <taxon>Lophotrochozoa</taxon>
        <taxon>Platyhelminthes</taxon>
        <taxon>Trematoda</taxon>
        <taxon>Digenea</taxon>
        <taxon>Plagiorchiida</taxon>
        <taxon>Troglotremata</taxon>
        <taxon>Troglotrematidae</taxon>
        <taxon>Paragonimus</taxon>
    </lineage>
</organism>
<sequence length="186" mass="21398">MASSPTSPEKQFGISMRYRSEQPSLEDLQEERYTWRLERNKRYRMQLRLLNSSNQADQTTVKSVQYFNQINERCADQIGLAKELKLKVVQYLSILEAAGNESQSNVINENHATSLNINTNFLDPCSETGNKNINRQIQTLRAWQANLNSARLLSKEADLALQKGRKLFNELLNNCAHCLFQTDGRD</sequence>
<evidence type="ECO:0000313" key="2">
    <source>
        <dbReference type="Proteomes" id="UP000748531"/>
    </source>
</evidence>
<dbReference type="OrthoDB" id="6235993at2759"/>
<reference evidence="1" key="1">
    <citation type="submission" date="2019-05" db="EMBL/GenBank/DDBJ databases">
        <title>Annotation for the trematode Paragonimus heterotremus.</title>
        <authorList>
            <person name="Choi Y.-J."/>
        </authorList>
    </citation>
    <scope>NUCLEOTIDE SEQUENCE</scope>
    <source>
        <strain evidence="1">LC</strain>
    </source>
</reference>
<comment type="caution">
    <text evidence="1">The sequence shown here is derived from an EMBL/GenBank/DDBJ whole genome shotgun (WGS) entry which is preliminary data.</text>
</comment>
<name>A0A8J4SN88_9TREM</name>
<dbReference type="EMBL" id="LUCH01003802">
    <property type="protein sequence ID" value="KAF5399705.1"/>
    <property type="molecule type" value="Genomic_DNA"/>
</dbReference>
<protein>
    <submittedName>
        <fullName evidence="1">Uncharacterized protein</fullName>
    </submittedName>
</protein>